<name>A0ABN1EGE0_9PROT</name>
<dbReference type="RefSeq" id="WP_166933311.1">
    <property type="nucleotide sequence ID" value="NZ_BAAADD010000003.1"/>
</dbReference>
<dbReference type="Gene3D" id="3.40.630.30">
    <property type="match status" value="1"/>
</dbReference>
<dbReference type="InterPro" id="IPR016181">
    <property type="entry name" value="Acyl_CoA_acyltransferase"/>
</dbReference>
<dbReference type="PANTHER" id="PTHR43441:SF2">
    <property type="entry name" value="FAMILY ACETYLTRANSFERASE, PUTATIVE (AFU_ORTHOLOGUE AFUA_7G00850)-RELATED"/>
    <property type="match status" value="1"/>
</dbReference>
<dbReference type="InterPro" id="IPR051908">
    <property type="entry name" value="Ribosomal_N-acetyltransferase"/>
</dbReference>
<dbReference type="Pfam" id="PF13302">
    <property type="entry name" value="Acetyltransf_3"/>
    <property type="match status" value="1"/>
</dbReference>
<gene>
    <name evidence="2" type="ORF">GCM10008942_13200</name>
</gene>
<dbReference type="SUPFAM" id="SSF55729">
    <property type="entry name" value="Acyl-CoA N-acyltransferases (Nat)"/>
    <property type="match status" value="1"/>
</dbReference>
<protein>
    <submittedName>
        <fullName evidence="2">GNAT family protein</fullName>
    </submittedName>
</protein>
<evidence type="ECO:0000313" key="2">
    <source>
        <dbReference type="EMBL" id="GAA0566139.1"/>
    </source>
</evidence>
<reference evidence="2 3" key="1">
    <citation type="journal article" date="2019" name="Int. J. Syst. Evol. Microbiol.">
        <title>The Global Catalogue of Microorganisms (GCM) 10K type strain sequencing project: providing services to taxonomists for standard genome sequencing and annotation.</title>
        <authorList>
            <consortium name="The Broad Institute Genomics Platform"/>
            <consortium name="The Broad Institute Genome Sequencing Center for Infectious Disease"/>
            <person name="Wu L."/>
            <person name="Ma J."/>
        </authorList>
    </citation>
    <scope>NUCLEOTIDE SEQUENCE [LARGE SCALE GENOMIC DNA]</scope>
    <source>
        <strain evidence="2 3">JCM 15089</strain>
    </source>
</reference>
<proteinExistence type="predicted"/>
<dbReference type="Proteomes" id="UP001499951">
    <property type="component" value="Unassembled WGS sequence"/>
</dbReference>
<keyword evidence="3" id="KW-1185">Reference proteome</keyword>
<dbReference type="InterPro" id="IPR000182">
    <property type="entry name" value="GNAT_dom"/>
</dbReference>
<organism evidence="2 3">
    <name type="scientific">Rhizomicrobium electricum</name>
    <dbReference type="NCBI Taxonomy" id="480070"/>
    <lineage>
        <taxon>Bacteria</taxon>
        <taxon>Pseudomonadati</taxon>
        <taxon>Pseudomonadota</taxon>
        <taxon>Alphaproteobacteria</taxon>
        <taxon>Micropepsales</taxon>
        <taxon>Micropepsaceae</taxon>
        <taxon>Rhizomicrobium</taxon>
    </lineage>
</organism>
<dbReference type="EMBL" id="BAAADD010000003">
    <property type="protein sequence ID" value="GAA0566139.1"/>
    <property type="molecule type" value="Genomic_DNA"/>
</dbReference>
<dbReference type="PANTHER" id="PTHR43441">
    <property type="entry name" value="RIBOSOMAL-PROTEIN-SERINE ACETYLTRANSFERASE"/>
    <property type="match status" value="1"/>
</dbReference>
<comment type="caution">
    <text evidence="2">The sequence shown here is derived from an EMBL/GenBank/DDBJ whole genome shotgun (WGS) entry which is preliminary data.</text>
</comment>
<evidence type="ECO:0000259" key="1">
    <source>
        <dbReference type="PROSITE" id="PS51186"/>
    </source>
</evidence>
<dbReference type="PROSITE" id="PS51186">
    <property type="entry name" value="GNAT"/>
    <property type="match status" value="1"/>
</dbReference>
<accession>A0ABN1EGE0</accession>
<feature type="domain" description="N-acetyltransferase" evidence="1">
    <location>
        <begin position="34"/>
        <end position="178"/>
    </location>
</feature>
<sequence length="219" mass="24506">MTACLTPGPMPRPVVLEGRSVRVRPLVVASDAGPLFDALSPDLERTYQFLQASAPSGSGVFASLLADWQANPATLQFLFEDKASGRPAGTASFMRIAPEHRVLEVGFVVMAPWAQRSMLATEAHYLLARHVFEDLGYRRYEWKCDDRNLRSRKAAERLGFVYEGVFRAHMIVKGHNRDTAWFAIVDADWPGVKAGFERWLAPNNFDADGRQRQSLAALR</sequence>
<evidence type="ECO:0000313" key="3">
    <source>
        <dbReference type="Proteomes" id="UP001499951"/>
    </source>
</evidence>